<reference evidence="2" key="1">
    <citation type="journal article" date="2020" name="mSystems">
        <title>Genome- and Community-Level Interaction Insights into Carbon Utilization and Element Cycling Functions of Hydrothermarchaeota in Hydrothermal Sediment.</title>
        <authorList>
            <person name="Zhou Z."/>
            <person name="Liu Y."/>
            <person name="Xu W."/>
            <person name="Pan J."/>
            <person name="Luo Z.H."/>
            <person name="Li M."/>
        </authorList>
    </citation>
    <scope>NUCLEOTIDE SEQUENCE [LARGE SCALE GENOMIC DNA]</scope>
    <source>
        <strain evidence="2">HyVt-533</strain>
    </source>
</reference>
<sequence>MVFLVKKVFKRRTNKINKLAREKSLYLRQHAGNPVAWWPWSEEVLKEGQRRDVPLFISIGYSACHWCHVMNRESFEDEEIADLLNENFLPVKIDREEHPEIDAVYLLACEMATGRAGWPLTVLALPDGWPFFVATYLPKEGSGTRLGLKELLKLVKKLWREDRGRLLEAAQNFKKALAQIAFRREATVEPALLLERAFEGAQRQFDPQFGGF</sequence>
<dbReference type="SUPFAM" id="SSF52833">
    <property type="entry name" value="Thioredoxin-like"/>
    <property type="match status" value="1"/>
</dbReference>
<proteinExistence type="predicted"/>
<feature type="non-terminal residue" evidence="2">
    <location>
        <position position="212"/>
    </location>
</feature>
<feature type="domain" description="Spermatogenesis-associated protein 20-like TRX" evidence="1">
    <location>
        <begin position="17"/>
        <end position="177"/>
    </location>
</feature>
<dbReference type="PANTHER" id="PTHR42899">
    <property type="entry name" value="SPERMATOGENESIS-ASSOCIATED PROTEIN 20"/>
    <property type="match status" value="1"/>
</dbReference>
<comment type="caution">
    <text evidence="2">The sequence shown here is derived from an EMBL/GenBank/DDBJ whole genome shotgun (WGS) entry which is preliminary data.</text>
</comment>
<name>A0A7V5NY90_9BACT</name>
<dbReference type="InterPro" id="IPR036249">
    <property type="entry name" value="Thioredoxin-like_sf"/>
</dbReference>
<dbReference type="AlphaFoldDB" id="A0A7V5NY90"/>
<evidence type="ECO:0000259" key="1">
    <source>
        <dbReference type="Pfam" id="PF03190"/>
    </source>
</evidence>
<dbReference type="Gene3D" id="3.40.30.10">
    <property type="entry name" value="Glutaredoxin"/>
    <property type="match status" value="1"/>
</dbReference>
<gene>
    <name evidence="2" type="ORF">ENJ96_00455</name>
</gene>
<protein>
    <submittedName>
        <fullName evidence="2">Thioredoxin domain-containing protein</fullName>
    </submittedName>
</protein>
<dbReference type="CDD" id="cd02955">
    <property type="entry name" value="SSP411"/>
    <property type="match status" value="1"/>
</dbReference>
<dbReference type="InterPro" id="IPR024705">
    <property type="entry name" value="Ssp411"/>
</dbReference>
<dbReference type="Pfam" id="PF03190">
    <property type="entry name" value="Thioredox_DsbH"/>
    <property type="match status" value="1"/>
</dbReference>
<dbReference type="Proteomes" id="UP000886101">
    <property type="component" value="Unassembled WGS sequence"/>
</dbReference>
<dbReference type="PANTHER" id="PTHR42899:SF1">
    <property type="entry name" value="SPERMATOGENESIS-ASSOCIATED PROTEIN 20"/>
    <property type="match status" value="1"/>
</dbReference>
<dbReference type="InterPro" id="IPR004879">
    <property type="entry name" value="Ssp411-like_TRX"/>
</dbReference>
<accession>A0A7V5NY90</accession>
<evidence type="ECO:0000313" key="2">
    <source>
        <dbReference type="EMBL" id="HHI96306.1"/>
    </source>
</evidence>
<organism evidence="2">
    <name type="scientific">Thermodesulfatator atlanticus</name>
    <dbReference type="NCBI Taxonomy" id="501497"/>
    <lineage>
        <taxon>Bacteria</taxon>
        <taxon>Pseudomonadati</taxon>
        <taxon>Thermodesulfobacteriota</taxon>
        <taxon>Thermodesulfobacteria</taxon>
        <taxon>Thermodesulfobacteriales</taxon>
        <taxon>Thermodesulfatatoraceae</taxon>
        <taxon>Thermodesulfatator</taxon>
    </lineage>
</organism>
<dbReference type="EMBL" id="DROK01000015">
    <property type="protein sequence ID" value="HHI96306.1"/>
    <property type="molecule type" value="Genomic_DNA"/>
</dbReference>